<evidence type="ECO:0000256" key="3">
    <source>
        <dbReference type="ARBA" id="ARBA00022729"/>
    </source>
</evidence>
<dbReference type="GO" id="GO:0042956">
    <property type="term" value="P:maltodextrin transmembrane transport"/>
    <property type="evidence" value="ECO:0007669"/>
    <property type="project" value="TreeGrafter"/>
</dbReference>
<dbReference type="Proteomes" id="UP000481852">
    <property type="component" value="Unassembled WGS sequence"/>
</dbReference>
<dbReference type="Gene3D" id="3.40.190.10">
    <property type="entry name" value="Periplasmic binding protein-like II"/>
    <property type="match status" value="2"/>
</dbReference>
<dbReference type="PANTHER" id="PTHR30061:SF50">
    <property type="entry name" value="MALTOSE_MALTODEXTRIN-BINDING PERIPLASMIC PROTEIN"/>
    <property type="match status" value="1"/>
</dbReference>
<evidence type="ECO:0000256" key="2">
    <source>
        <dbReference type="ARBA" id="ARBA00022448"/>
    </source>
</evidence>
<accession>A0A6L5X8E2</accession>
<protein>
    <submittedName>
        <fullName evidence="5">ABC transporter substrate-binding protein</fullName>
    </submittedName>
</protein>
<organism evidence="5 6">
    <name type="scientific">Porcincola intestinalis</name>
    <dbReference type="NCBI Taxonomy" id="2606632"/>
    <lineage>
        <taxon>Bacteria</taxon>
        <taxon>Bacillati</taxon>
        <taxon>Bacillota</taxon>
        <taxon>Clostridia</taxon>
        <taxon>Lachnospirales</taxon>
        <taxon>Lachnospiraceae</taxon>
        <taxon>Porcincola</taxon>
    </lineage>
</organism>
<dbReference type="GO" id="GO:0055052">
    <property type="term" value="C:ATP-binding cassette (ABC) transporter complex, substrate-binding subunit-containing"/>
    <property type="evidence" value="ECO:0007669"/>
    <property type="project" value="TreeGrafter"/>
</dbReference>
<comment type="similarity">
    <text evidence="1">Belongs to the bacterial solute-binding protein 1 family.</text>
</comment>
<dbReference type="Pfam" id="PF13416">
    <property type="entry name" value="SBP_bac_8"/>
    <property type="match status" value="1"/>
</dbReference>
<gene>
    <name evidence="5" type="ORF">FYJ35_12645</name>
</gene>
<dbReference type="EMBL" id="VULZ01000016">
    <property type="protein sequence ID" value="MSS15867.1"/>
    <property type="molecule type" value="Genomic_DNA"/>
</dbReference>
<keyword evidence="2" id="KW-0813">Transport</keyword>
<evidence type="ECO:0000256" key="4">
    <source>
        <dbReference type="SAM" id="SignalP"/>
    </source>
</evidence>
<evidence type="ECO:0000256" key="1">
    <source>
        <dbReference type="ARBA" id="ARBA00008520"/>
    </source>
</evidence>
<dbReference type="GO" id="GO:0015768">
    <property type="term" value="P:maltose transport"/>
    <property type="evidence" value="ECO:0007669"/>
    <property type="project" value="TreeGrafter"/>
</dbReference>
<sequence>MKGKKAFSAGLTAVLMCSMMAGSTNMTYAASTEKEQAGDRETVNFWYLWGGDEASYIEQIIDAYNASQDKYQVVGLSTPDQQKVITGISGGNGPDITDDFGTSIPNYAEQNIAMPLDDYIEKDGINPEDVFVDGTMDEQVYQDKTYAFPISANVDALYYNKDLLKAGGYDAPPKTMEELQEMSSKLTTVEDGEVTQLGAPLVPNSYWWECMTFADGSTFGTPGALEIDNEGFRKALSWLESYVKEFGSDAVNSFVTSGQAKVNSAQDPFLSGKEALRIDGPWFYKMAEDSGVNFGLAMLPSYESEGDKTYNYIATSNFYIPTTASNPDGAWDFLKYITMGDGAKMFVTLKGDLPALKSLLKDQDVIKASASYDVYLKALSESSLVAMPNILDGSDLDVTLTNAVDSVVLGGSADDAIQEAADTASGLE</sequence>
<reference evidence="5 6" key="1">
    <citation type="submission" date="2019-08" db="EMBL/GenBank/DDBJ databases">
        <title>In-depth cultivation of the pig gut microbiome towards novel bacterial diversity and tailored functional studies.</title>
        <authorList>
            <person name="Wylensek D."/>
            <person name="Hitch T.C.A."/>
            <person name="Clavel T."/>
        </authorList>
    </citation>
    <scope>NUCLEOTIDE SEQUENCE [LARGE SCALE GENOMIC DNA]</scope>
    <source>
        <strain evidence="5 6">Oil+RF-744-WCA-WT-11</strain>
    </source>
</reference>
<dbReference type="CDD" id="cd14748">
    <property type="entry name" value="PBP2_UgpB"/>
    <property type="match status" value="1"/>
</dbReference>
<feature type="signal peptide" evidence="4">
    <location>
        <begin position="1"/>
        <end position="29"/>
    </location>
</feature>
<evidence type="ECO:0000313" key="6">
    <source>
        <dbReference type="Proteomes" id="UP000481852"/>
    </source>
</evidence>
<dbReference type="GO" id="GO:1901982">
    <property type="term" value="F:maltose binding"/>
    <property type="evidence" value="ECO:0007669"/>
    <property type="project" value="TreeGrafter"/>
</dbReference>
<dbReference type="InterPro" id="IPR006059">
    <property type="entry name" value="SBP"/>
</dbReference>
<dbReference type="PANTHER" id="PTHR30061">
    <property type="entry name" value="MALTOSE-BINDING PERIPLASMIC PROTEIN"/>
    <property type="match status" value="1"/>
</dbReference>
<keyword evidence="3 4" id="KW-0732">Signal</keyword>
<name>A0A6L5X8E2_9FIRM</name>
<proteinExistence type="inferred from homology"/>
<keyword evidence="6" id="KW-1185">Reference proteome</keyword>
<dbReference type="SUPFAM" id="SSF53850">
    <property type="entry name" value="Periplasmic binding protein-like II"/>
    <property type="match status" value="1"/>
</dbReference>
<comment type="caution">
    <text evidence="5">The sequence shown here is derived from an EMBL/GenBank/DDBJ whole genome shotgun (WGS) entry which is preliminary data.</text>
</comment>
<dbReference type="RefSeq" id="WP_154527148.1">
    <property type="nucleotide sequence ID" value="NZ_JAQYJL010000030.1"/>
</dbReference>
<dbReference type="AlphaFoldDB" id="A0A6L5X8E2"/>
<evidence type="ECO:0000313" key="5">
    <source>
        <dbReference type="EMBL" id="MSS15867.1"/>
    </source>
</evidence>
<feature type="chain" id="PRO_5027000728" evidence="4">
    <location>
        <begin position="30"/>
        <end position="428"/>
    </location>
</feature>